<name>A0A8S5UM62_9CAUD</name>
<sequence>MYRAQQDFLASQKKEQKNNVQVNNQNNNTNIINQPLTTANPLNHKRSRTNIGQE</sequence>
<feature type="region of interest" description="Disordered" evidence="1">
    <location>
        <begin position="1"/>
        <end position="54"/>
    </location>
</feature>
<evidence type="ECO:0000256" key="1">
    <source>
        <dbReference type="SAM" id="MobiDB-lite"/>
    </source>
</evidence>
<evidence type="ECO:0000313" key="2">
    <source>
        <dbReference type="EMBL" id="DAF95507.1"/>
    </source>
</evidence>
<proteinExistence type="predicted"/>
<feature type="compositionally biased region" description="Low complexity" evidence="1">
    <location>
        <begin position="18"/>
        <end position="34"/>
    </location>
</feature>
<protein>
    <submittedName>
        <fullName evidence="2">Uncharacterized protein</fullName>
    </submittedName>
</protein>
<accession>A0A8S5UM62</accession>
<dbReference type="EMBL" id="BK016109">
    <property type="protein sequence ID" value="DAF95507.1"/>
    <property type="molecule type" value="Genomic_DNA"/>
</dbReference>
<reference evidence="2" key="1">
    <citation type="journal article" date="2021" name="Proc. Natl. Acad. Sci. U.S.A.">
        <title>A Catalog of Tens of Thousands of Viruses from Human Metagenomes Reveals Hidden Associations with Chronic Diseases.</title>
        <authorList>
            <person name="Tisza M.J."/>
            <person name="Buck C.B."/>
        </authorList>
    </citation>
    <scope>NUCLEOTIDE SEQUENCE</scope>
    <source>
        <strain evidence="2">CtCo31</strain>
    </source>
</reference>
<organism evidence="2">
    <name type="scientific">Myoviridae sp. ctCo31</name>
    <dbReference type="NCBI Taxonomy" id="2825053"/>
    <lineage>
        <taxon>Viruses</taxon>
        <taxon>Duplodnaviria</taxon>
        <taxon>Heunggongvirae</taxon>
        <taxon>Uroviricota</taxon>
        <taxon>Caudoviricetes</taxon>
    </lineage>
</organism>